<comment type="caution">
    <text evidence="4">The sequence shown here is derived from an EMBL/GenBank/DDBJ whole genome shotgun (WGS) entry which is preliminary data.</text>
</comment>
<dbReference type="InterPro" id="IPR036388">
    <property type="entry name" value="WH-like_DNA-bd_sf"/>
</dbReference>
<evidence type="ECO:0000313" key="5">
    <source>
        <dbReference type="Proteomes" id="UP000824081"/>
    </source>
</evidence>
<gene>
    <name evidence="4" type="ORF">IAC57_05270</name>
</gene>
<dbReference type="AlphaFoldDB" id="A0A9D1SH54"/>
<dbReference type="EMBL" id="DVMZ01000138">
    <property type="protein sequence ID" value="HIU59497.1"/>
    <property type="molecule type" value="Genomic_DNA"/>
</dbReference>
<evidence type="ECO:0000256" key="2">
    <source>
        <dbReference type="ARBA" id="ARBA00024764"/>
    </source>
</evidence>
<protein>
    <submittedName>
        <fullName evidence="4">Uncharacterized protein</fullName>
    </submittedName>
</protein>
<proteinExistence type="inferred from homology"/>
<dbReference type="InterPro" id="IPR054831">
    <property type="entry name" value="UPF0122_fam_protein"/>
</dbReference>
<feature type="region of interest" description="Disordered" evidence="3">
    <location>
        <begin position="113"/>
        <end position="145"/>
    </location>
</feature>
<accession>A0A9D1SH54</accession>
<evidence type="ECO:0000313" key="4">
    <source>
        <dbReference type="EMBL" id="HIU59497.1"/>
    </source>
</evidence>
<dbReference type="NCBIfam" id="NF045758">
    <property type="entry name" value="YlxM"/>
    <property type="match status" value="1"/>
</dbReference>
<feature type="compositionally biased region" description="Gly residues" evidence="3">
    <location>
        <begin position="136"/>
        <end position="145"/>
    </location>
</feature>
<dbReference type="CDD" id="cd06171">
    <property type="entry name" value="Sigma70_r4"/>
    <property type="match status" value="1"/>
</dbReference>
<name>A0A9D1SH54_9FIRM</name>
<comment type="similarity">
    <text evidence="1">Belongs to the UPF0122 family.</text>
</comment>
<comment type="function">
    <text evidence="2">Might take part in the signal recognition particle (SRP) pathway. This is inferred from the conservation of its genetic proximity to ftsY/ffh. May be a regulatory protein.</text>
</comment>
<dbReference type="SUPFAM" id="SSF88659">
    <property type="entry name" value="Sigma3 and sigma4 domains of RNA polymerase sigma factors"/>
    <property type="match status" value="1"/>
</dbReference>
<dbReference type="Gene3D" id="1.10.10.10">
    <property type="entry name" value="Winged helix-like DNA-binding domain superfamily/Winged helix DNA-binding domain"/>
    <property type="match status" value="1"/>
</dbReference>
<dbReference type="PANTHER" id="PTHR40083:SF1">
    <property type="entry name" value="UPF0122 PROTEIN YLXM"/>
    <property type="match status" value="1"/>
</dbReference>
<organism evidence="4 5">
    <name type="scientific">Candidatus Scatosoma pullistercoris</name>
    <dbReference type="NCBI Taxonomy" id="2840934"/>
    <lineage>
        <taxon>Bacteria</taxon>
        <taxon>Bacillati</taxon>
        <taxon>Bacillota</taxon>
        <taxon>Clostridia</taxon>
        <taxon>Candidatus Scatosoma</taxon>
    </lineage>
</organism>
<sequence length="145" mass="15902">MLKDAEFLRLWDVYGPLLTARQREIADLYFNYDLSLGEIAEEKGVSRQSVSDCLHKCRAQLRAYEEKLGFSKALEEVSLDFSRCLTRVQNWIAAQRSEHPGWGAALDDLQDALESGAEPGIPDESGAAGDPAAGGTERGNGQGKE</sequence>
<reference evidence="4" key="2">
    <citation type="journal article" date="2021" name="PeerJ">
        <title>Extensive microbial diversity within the chicken gut microbiome revealed by metagenomics and culture.</title>
        <authorList>
            <person name="Gilroy R."/>
            <person name="Ravi A."/>
            <person name="Getino M."/>
            <person name="Pursley I."/>
            <person name="Horton D.L."/>
            <person name="Alikhan N.F."/>
            <person name="Baker D."/>
            <person name="Gharbi K."/>
            <person name="Hall N."/>
            <person name="Watson M."/>
            <person name="Adriaenssens E.M."/>
            <person name="Foster-Nyarko E."/>
            <person name="Jarju S."/>
            <person name="Secka A."/>
            <person name="Antonio M."/>
            <person name="Oren A."/>
            <person name="Chaudhuri R.R."/>
            <person name="La Ragione R."/>
            <person name="Hildebrand F."/>
            <person name="Pallen M.J."/>
        </authorList>
    </citation>
    <scope>NUCLEOTIDE SEQUENCE</scope>
    <source>
        <strain evidence="4">11687</strain>
    </source>
</reference>
<dbReference type="InterPro" id="IPR007394">
    <property type="entry name" value="UPF0122"/>
</dbReference>
<evidence type="ECO:0000256" key="3">
    <source>
        <dbReference type="SAM" id="MobiDB-lite"/>
    </source>
</evidence>
<dbReference type="Proteomes" id="UP000824081">
    <property type="component" value="Unassembled WGS sequence"/>
</dbReference>
<dbReference type="PANTHER" id="PTHR40083">
    <property type="entry name" value="UPF0122 PROTEIN CBO2450/CLC_2298"/>
    <property type="match status" value="1"/>
</dbReference>
<evidence type="ECO:0000256" key="1">
    <source>
        <dbReference type="ARBA" id="ARBA00008720"/>
    </source>
</evidence>
<reference evidence="4" key="1">
    <citation type="submission" date="2020-10" db="EMBL/GenBank/DDBJ databases">
        <authorList>
            <person name="Gilroy R."/>
        </authorList>
    </citation>
    <scope>NUCLEOTIDE SEQUENCE</scope>
    <source>
        <strain evidence="4">11687</strain>
    </source>
</reference>
<dbReference type="Pfam" id="PF04297">
    <property type="entry name" value="UPF0122"/>
    <property type="match status" value="1"/>
</dbReference>
<dbReference type="InterPro" id="IPR013324">
    <property type="entry name" value="RNA_pol_sigma_r3/r4-like"/>
</dbReference>